<reference evidence="1" key="1">
    <citation type="submission" date="2021-06" db="EMBL/GenBank/DDBJ databases">
        <authorList>
            <person name="Kallberg Y."/>
            <person name="Tangrot J."/>
            <person name="Rosling A."/>
        </authorList>
    </citation>
    <scope>NUCLEOTIDE SEQUENCE</scope>
    <source>
        <strain evidence="1">MA453B</strain>
    </source>
</reference>
<protein>
    <submittedName>
        <fullName evidence="1">12575_t:CDS:1</fullName>
    </submittedName>
</protein>
<dbReference type="Proteomes" id="UP000789405">
    <property type="component" value="Unassembled WGS sequence"/>
</dbReference>
<dbReference type="AlphaFoldDB" id="A0A9N9K841"/>
<organism evidence="1 2">
    <name type="scientific">Dentiscutata erythropus</name>
    <dbReference type="NCBI Taxonomy" id="1348616"/>
    <lineage>
        <taxon>Eukaryota</taxon>
        <taxon>Fungi</taxon>
        <taxon>Fungi incertae sedis</taxon>
        <taxon>Mucoromycota</taxon>
        <taxon>Glomeromycotina</taxon>
        <taxon>Glomeromycetes</taxon>
        <taxon>Diversisporales</taxon>
        <taxon>Gigasporaceae</taxon>
        <taxon>Dentiscutata</taxon>
    </lineage>
</organism>
<feature type="non-terminal residue" evidence="1">
    <location>
        <position position="1"/>
    </location>
</feature>
<keyword evidence="2" id="KW-1185">Reference proteome</keyword>
<evidence type="ECO:0000313" key="1">
    <source>
        <dbReference type="EMBL" id="CAG8813719.1"/>
    </source>
</evidence>
<evidence type="ECO:0000313" key="2">
    <source>
        <dbReference type="Proteomes" id="UP000789405"/>
    </source>
</evidence>
<name>A0A9N9K841_9GLOM</name>
<accession>A0A9N9K841</accession>
<feature type="non-terminal residue" evidence="1">
    <location>
        <position position="64"/>
    </location>
</feature>
<comment type="caution">
    <text evidence="1">The sequence shown here is derived from an EMBL/GenBank/DDBJ whole genome shotgun (WGS) entry which is preliminary data.</text>
</comment>
<sequence length="64" mass="7595">LKKLSHLIKTIHSNTDQSDMHLQYIHLDILLINQYTKCNLQSPSILDPAYIQVWLEEAYTVWKQ</sequence>
<dbReference type="EMBL" id="CAJVPY010050458">
    <property type="protein sequence ID" value="CAG8813719.1"/>
    <property type="molecule type" value="Genomic_DNA"/>
</dbReference>
<proteinExistence type="predicted"/>
<gene>
    <name evidence="1" type="ORF">DERYTH_LOCUS25845</name>
</gene>